<dbReference type="Gene3D" id="1.10.10.10">
    <property type="entry name" value="Winged helix-like DNA-binding domain superfamily/Winged helix DNA-binding domain"/>
    <property type="match status" value="1"/>
</dbReference>
<evidence type="ECO:0000313" key="4">
    <source>
        <dbReference type="Proteomes" id="UP001164693"/>
    </source>
</evidence>
<dbReference type="Proteomes" id="UP001164693">
    <property type="component" value="Chromosome"/>
</dbReference>
<evidence type="ECO:0000256" key="1">
    <source>
        <dbReference type="SAM" id="MobiDB-lite"/>
    </source>
</evidence>
<reference evidence="3" key="1">
    <citation type="submission" date="2022-05" db="EMBL/GenBank/DDBJ databases">
        <title>Jatrophihabitans sp. SB3-54 whole genome sequence.</title>
        <authorList>
            <person name="Suh M.K."/>
            <person name="Eom M.K."/>
            <person name="Kim J.S."/>
            <person name="Kim H.S."/>
            <person name="Do H.E."/>
            <person name="Shin Y.K."/>
            <person name="Lee J.-S."/>
        </authorList>
    </citation>
    <scope>NUCLEOTIDE SEQUENCE</scope>
    <source>
        <strain evidence="3">SB3-54</strain>
    </source>
</reference>
<name>A0ABY7K1G0_9ACTN</name>
<feature type="region of interest" description="Disordered" evidence="1">
    <location>
        <begin position="229"/>
        <end position="262"/>
    </location>
</feature>
<dbReference type="SUPFAM" id="SSF46785">
    <property type="entry name" value="Winged helix' DNA-binding domain"/>
    <property type="match status" value="1"/>
</dbReference>
<dbReference type="InterPro" id="IPR036388">
    <property type="entry name" value="WH-like_DNA-bd_sf"/>
</dbReference>
<gene>
    <name evidence="3" type="ORF">M6B22_02785</name>
</gene>
<proteinExistence type="predicted"/>
<feature type="domain" description="HTH iclR-type" evidence="2">
    <location>
        <begin position="23"/>
        <end position="66"/>
    </location>
</feature>
<dbReference type="Pfam" id="PF09339">
    <property type="entry name" value="HTH_IclR"/>
    <property type="match status" value="1"/>
</dbReference>
<evidence type="ECO:0000259" key="2">
    <source>
        <dbReference type="Pfam" id="PF09339"/>
    </source>
</evidence>
<protein>
    <submittedName>
        <fullName evidence="3">Helix-turn-helix domain-containing protein</fullName>
    </submittedName>
</protein>
<dbReference type="RefSeq" id="WP_269444250.1">
    <property type="nucleotide sequence ID" value="NZ_CP097463.1"/>
</dbReference>
<dbReference type="InterPro" id="IPR005471">
    <property type="entry name" value="Tscrpt_reg_IclR_N"/>
</dbReference>
<dbReference type="EMBL" id="CP097463">
    <property type="protein sequence ID" value="WAX57703.1"/>
    <property type="molecule type" value="Genomic_DNA"/>
</dbReference>
<keyword evidence="4" id="KW-1185">Reference proteome</keyword>
<dbReference type="InterPro" id="IPR036390">
    <property type="entry name" value="WH_DNA-bd_sf"/>
</dbReference>
<sequence>MPNTDLTRADPPTGAAMGDSRAQVLAVLQASAGPIGVGEVSSKVGLHTNTARFHLDALVEQGLAQRTSEVRAQPGRPRTLYSATADGVSAGRRSYRLLAEILTSYLASQSDRPVASAVEAGETWGRFLAERPAPYRRVDEATATERLVAALEEIGFAPEAVASGSSATERQILLHHCPFREVAEEHREIVCGVHLGLMRGVLAEQSAPVAAERLEPFVEPNLCIAHLRTGTKNSGTKNSGAKGTGAKGTDMRAPRTARRHAS</sequence>
<accession>A0ABY7K1G0</accession>
<feature type="compositionally biased region" description="Polar residues" evidence="1">
    <location>
        <begin position="230"/>
        <end position="241"/>
    </location>
</feature>
<evidence type="ECO:0000313" key="3">
    <source>
        <dbReference type="EMBL" id="WAX57703.1"/>
    </source>
</evidence>
<organism evidence="3 4">
    <name type="scientific">Jatrophihabitans cynanchi</name>
    <dbReference type="NCBI Taxonomy" id="2944128"/>
    <lineage>
        <taxon>Bacteria</taxon>
        <taxon>Bacillati</taxon>
        <taxon>Actinomycetota</taxon>
        <taxon>Actinomycetes</taxon>
        <taxon>Jatrophihabitantales</taxon>
        <taxon>Jatrophihabitantaceae</taxon>
        <taxon>Jatrophihabitans</taxon>
    </lineage>
</organism>